<dbReference type="GO" id="GO:0071470">
    <property type="term" value="P:cellular response to osmotic stress"/>
    <property type="evidence" value="ECO:0007669"/>
    <property type="project" value="InterPro"/>
</dbReference>
<feature type="domain" description="Mechanosensitive ion channel MscS" evidence="6">
    <location>
        <begin position="183"/>
        <end position="251"/>
    </location>
</feature>
<dbReference type="AlphaFoldDB" id="A0A9D1V097"/>
<keyword evidence="3 5" id="KW-1133">Transmembrane helix</keyword>
<comment type="caution">
    <text evidence="7">The sequence shown here is derived from an EMBL/GenBank/DDBJ whole genome shotgun (WGS) entry which is preliminary data.</text>
</comment>
<gene>
    <name evidence="7" type="ORF">H9863_06525</name>
</gene>
<dbReference type="GO" id="GO:0005886">
    <property type="term" value="C:plasma membrane"/>
    <property type="evidence" value="ECO:0007669"/>
    <property type="project" value="TreeGrafter"/>
</dbReference>
<evidence type="ECO:0000256" key="1">
    <source>
        <dbReference type="ARBA" id="ARBA00004370"/>
    </source>
</evidence>
<dbReference type="InterPro" id="IPR030192">
    <property type="entry name" value="YbdG"/>
</dbReference>
<evidence type="ECO:0000256" key="4">
    <source>
        <dbReference type="ARBA" id="ARBA00023136"/>
    </source>
</evidence>
<dbReference type="InterPro" id="IPR023408">
    <property type="entry name" value="MscS_beta-dom_sf"/>
</dbReference>
<dbReference type="Gene3D" id="2.30.30.60">
    <property type="match status" value="1"/>
</dbReference>
<dbReference type="Proteomes" id="UP000824202">
    <property type="component" value="Unassembled WGS sequence"/>
</dbReference>
<dbReference type="PANTHER" id="PTHR30414">
    <property type="entry name" value="MINICONDUCTANCE MECHANOSENSITIVE CHANNEL YBDG"/>
    <property type="match status" value="1"/>
</dbReference>
<reference evidence="7" key="2">
    <citation type="submission" date="2021-04" db="EMBL/GenBank/DDBJ databases">
        <authorList>
            <person name="Gilroy R."/>
        </authorList>
    </citation>
    <scope>NUCLEOTIDE SEQUENCE</scope>
    <source>
        <strain evidence="7">23274</strain>
    </source>
</reference>
<feature type="transmembrane region" description="Helical" evidence="5">
    <location>
        <begin position="165"/>
        <end position="189"/>
    </location>
</feature>
<keyword evidence="2 5" id="KW-0812">Transmembrane</keyword>
<keyword evidence="4 5" id="KW-0472">Membrane</keyword>
<organism evidence="7 8">
    <name type="scientific">Candidatus Odoribacter faecigallinarum</name>
    <dbReference type="NCBI Taxonomy" id="2838706"/>
    <lineage>
        <taxon>Bacteria</taxon>
        <taxon>Pseudomonadati</taxon>
        <taxon>Bacteroidota</taxon>
        <taxon>Bacteroidia</taxon>
        <taxon>Bacteroidales</taxon>
        <taxon>Odoribacteraceae</taxon>
        <taxon>Odoribacter</taxon>
    </lineage>
</organism>
<dbReference type="InterPro" id="IPR010920">
    <property type="entry name" value="LSM_dom_sf"/>
</dbReference>
<feature type="transmembrane region" description="Helical" evidence="5">
    <location>
        <begin position="68"/>
        <end position="85"/>
    </location>
</feature>
<feature type="transmembrane region" description="Helical" evidence="5">
    <location>
        <begin position="137"/>
        <end position="159"/>
    </location>
</feature>
<name>A0A9D1V097_9BACT</name>
<proteinExistence type="predicted"/>
<evidence type="ECO:0000313" key="8">
    <source>
        <dbReference type="Proteomes" id="UP000824202"/>
    </source>
</evidence>
<reference evidence="7" key="1">
    <citation type="journal article" date="2021" name="PeerJ">
        <title>Extensive microbial diversity within the chicken gut microbiome revealed by metagenomics and culture.</title>
        <authorList>
            <person name="Gilroy R."/>
            <person name="Ravi A."/>
            <person name="Getino M."/>
            <person name="Pursley I."/>
            <person name="Horton D.L."/>
            <person name="Alikhan N.F."/>
            <person name="Baker D."/>
            <person name="Gharbi K."/>
            <person name="Hall N."/>
            <person name="Watson M."/>
            <person name="Adriaenssens E.M."/>
            <person name="Foster-Nyarko E."/>
            <person name="Jarju S."/>
            <person name="Secka A."/>
            <person name="Antonio M."/>
            <person name="Oren A."/>
            <person name="Chaudhuri R.R."/>
            <person name="La Ragione R."/>
            <person name="Hildebrand F."/>
            <person name="Pallen M.J."/>
        </authorList>
    </citation>
    <scope>NUCLEOTIDE SEQUENCE</scope>
    <source>
        <strain evidence="7">23274</strain>
    </source>
</reference>
<evidence type="ECO:0000259" key="6">
    <source>
        <dbReference type="Pfam" id="PF00924"/>
    </source>
</evidence>
<feature type="transmembrane region" description="Helical" evidence="5">
    <location>
        <begin position="97"/>
        <end position="117"/>
    </location>
</feature>
<comment type="subcellular location">
    <subcellularLocation>
        <location evidence="1">Membrane</location>
    </subcellularLocation>
</comment>
<evidence type="ECO:0000313" key="7">
    <source>
        <dbReference type="EMBL" id="HIX03755.1"/>
    </source>
</evidence>
<feature type="transmembrane region" description="Helical" evidence="5">
    <location>
        <begin position="20"/>
        <end position="41"/>
    </location>
</feature>
<dbReference type="PANTHER" id="PTHR30414:SF0">
    <property type="entry name" value="MINICONDUCTANCE MECHANOSENSITIVE CHANNEL YBDG"/>
    <property type="match status" value="1"/>
</dbReference>
<dbReference type="EMBL" id="DXFT01000125">
    <property type="protein sequence ID" value="HIX03755.1"/>
    <property type="molecule type" value="Genomic_DNA"/>
</dbReference>
<evidence type="ECO:0000256" key="5">
    <source>
        <dbReference type="SAM" id="Phobius"/>
    </source>
</evidence>
<dbReference type="SUPFAM" id="SSF50182">
    <property type="entry name" value="Sm-like ribonucleoproteins"/>
    <property type="match status" value="1"/>
</dbReference>
<dbReference type="InterPro" id="IPR006685">
    <property type="entry name" value="MscS_channel_2nd"/>
</dbReference>
<protein>
    <submittedName>
        <fullName evidence="7">Mechanosensitive ion channel family protein</fullName>
    </submittedName>
</protein>
<evidence type="ECO:0000256" key="2">
    <source>
        <dbReference type="ARBA" id="ARBA00022692"/>
    </source>
</evidence>
<dbReference type="Pfam" id="PF00924">
    <property type="entry name" value="MS_channel_2nd"/>
    <property type="match status" value="1"/>
</dbReference>
<sequence>MKISEVLQYLGMENAWCMDAVEMGVQLLVMAAVAGLVYWIAKKWLAKAVSHLAGKTATHWDDLMFNRYFFNAFALFIVPVAVRVVSDLAGWEHGEWFYKVVNIWLTFSTVLLISAILDGVNRIYDSYPVSRNRPIKVFIQVVKVFLYCVVIIVVISIIFEKDPESLLVGLSAFAAVLMLVFKDTILGFVAGVQLLANKMVNIGDWIVMPSANADGEVREINLTTVKVQNWDMTISTIPTYKMVSESFTNWRGMRESNGRRIKRSVNIDVQSVHYLGQEELEELKKSKLLRNYITAKLDELERRNAAMHTPLDGQQLTNIGTFREYMEAWIAQNPDIEQGMLHFVRQLQPGPTGIPLEIYCFSARQSFVEYERVQADLFDHLFAVLPLFNLRIFQYPSDSLRVETFKS</sequence>
<evidence type="ECO:0000256" key="3">
    <source>
        <dbReference type="ARBA" id="ARBA00022989"/>
    </source>
</evidence>
<accession>A0A9D1V097</accession>
<dbReference type="GO" id="GO:0008381">
    <property type="term" value="F:mechanosensitive monoatomic ion channel activity"/>
    <property type="evidence" value="ECO:0007669"/>
    <property type="project" value="InterPro"/>
</dbReference>